<accession>A0ABW0HPD4</accession>
<dbReference type="RefSeq" id="WP_378131812.1">
    <property type="nucleotide sequence ID" value="NZ_JBHSMI010000016.1"/>
</dbReference>
<keyword evidence="2" id="KW-1185">Reference proteome</keyword>
<sequence>MLFDWMDNNSIDRQSQVMHLIYDMRMVTKRHLLAVTGLKEDNFNRILRAIRKMPSDSPFDWIQTLSIRGKQVEPAKCVYTLGKKGIAYVQQQRKQDVRIRESPASQMFHYVGLNSILQRAIETFGRDQIAWYSEGEQADILTLQLRELEQADGDRRGIIRPDARIRVGGREWLVEFDNATEGPKQLEIKFHRYVELYDKLESLRQTPILWVTTSEKRRDYLENNWNATMGISYASHPSRPTSLFFTEGNEVKVFAPFTRRLASS</sequence>
<gene>
    <name evidence="1" type="ORF">ACFPOF_09215</name>
</gene>
<dbReference type="InterPro" id="IPR025855">
    <property type="entry name" value="Replic_Relax"/>
</dbReference>
<proteinExistence type="predicted"/>
<dbReference type="Proteomes" id="UP001596113">
    <property type="component" value="Unassembled WGS sequence"/>
</dbReference>
<comment type="caution">
    <text evidence="1">The sequence shown here is derived from an EMBL/GenBank/DDBJ whole genome shotgun (WGS) entry which is preliminary data.</text>
</comment>
<evidence type="ECO:0000313" key="1">
    <source>
        <dbReference type="EMBL" id="MFC5402921.1"/>
    </source>
</evidence>
<reference evidence="2" key="1">
    <citation type="journal article" date="2019" name="Int. J. Syst. Evol. Microbiol.">
        <title>The Global Catalogue of Microorganisms (GCM) 10K type strain sequencing project: providing services to taxonomists for standard genome sequencing and annotation.</title>
        <authorList>
            <consortium name="The Broad Institute Genomics Platform"/>
            <consortium name="The Broad Institute Genome Sequencing Center for Infectious Disease"/>
            <person name="Wu L."/>
            <person name="Ma J."/>
        </authorList>
    </citation>
    <scope>NUCLEOTIDE SEQUENCE [LARGE SCALE GENOMIC DNA]</scope>
    <source>
        <strain evidence="2">CGMCC 1.18575</strain>
    </source>
</reference>
<dbReference type="Pfam" id="PF13814">
    <property type="entry name" value="Replic_Relax"/>
    <property type="match status" value="1"/>
</dbReference>
<protein>
    <submittedName>
        <fullName evidence="1">Replication-relaxation family protein</fullName>
    </submittedName>
</protein>
<organism evidence="1 2">
    <name type="scientific">Cohnella soli</name>
    <dbReference type="NCBI Taxonomy" id="425005"/>
    <lineage>
        <taxon>Bacteria</taxon>
        <taxon>Bacillati</taxon>
        <taxon>Bacillota</taxon>
        <taxon>Bacilli</taxon>
        <taxon>Bacillales</taxon>
        <taxon>Paenibacillaceae</taxon>
        <taxon>Cohnella</taxon>
    </lineage>
</organism>
<evidence type="ECO:0000313" key="2">
    <source>
        <dbReference type="Proteomes" id="UP001596113"/>
    </source>
</evidence>
<dbReference type="EMBL" id="JBHSMI010000016">
    <property type="protein sequence ID" value="MFC5402921.1"/>
    <property type="molecule type" value="Genomic_DNA"/>
</dbReference>
<name>A0ABW0HPD4_9BACL</name>